<comment type="caution">
    <text evidence="1">The sequence shown here is derived from an EMBL/GenBank/DDBJ whole genome shotgun (WGS) entry which is preliminary data.</text>
</comment>
<dbReference type="AlphaFoldDB" id="A0A1B7KZK0"/>
<dbReference type="EMBL" id="LYRP01000047">
    <property type="protein sequence ID" value="OAT75486.1"/>
    <property type="molecule type" value="Genomic_DNA"/>
</dbReference>
<proteinExistence type="predicted"/>
<sequence>MLYTRTNKKPNSDKTYIHWLNRKVKYPFPDISEPVIATTRWRKPGGFTTAKAVPAAMQRIPGKCYSSF</sequence>
<gene>
    <name evidence="1" type="ORF">A9B99_14315</name>
</gene>
<protein>
    <submittedName>
        <fullName evidence="1">Uncharacterized protein</fullName>
    </submittedName>
</protein>
<keyword evidence="2" id="KW-1185">Reference proteome</keyword>
<evidence type="ECO:0000313" key="1">
    <source>
        <dbReference type="EMBL" id="OAT75486.1"/>
    </source>
</evidence>
<dbReference type="STRING" id="1691903.A9B99_14315"/>
<accession>A0A1B7KZK0</accession>
<evidence type="ECO:0000313" key="2">
    <source>
        <dbReference type="Proteomes" id="UP000078225"/>
    </source>
</evidence>
<organism evidence="1 2">
    <name type="scientific">Mangrovibacter phragmitis</name>
    <dbReference type="NCBI Taxonomy" id="1691903"/>
    <lineage>
        <taxon>Bacteria</taxon>
        <taxon>Pseudomonadati</taxon>
        <taxon>Pseudomonadota</taxon>
        <taxon>Gammaproteobacteria</taxon>
        <taxon>Enterobacterales</taxon>
        <taxon>Enterobacteriaceae</taxon>
        <taxon>Mangrovibacter</taxon>
    </lineage>
</organism>
<dbReference type="Proteomes" id="UP000078225">
    <property type="component" value="Unassembled WGS sequence"/>
</dbReference>
<reference evidence="2" key="1">
    <citation type="submission" date="2016-05" db="EMBL/GenBank/DDBJ databases">
        <authorList>
            <person name="Behera P."/>
            <person name="Vaishampayan P."/>
            <person name="Singh N."/>
            <person name="Raina V."/>
            <person name="Suar M."/>
            <person name="Pattnaik A."/>
            <person name="Rastogi G."/>
        </authorList>
    </citation>
    <scope>NUCLEOTIDE SEQUENCE [LARGE SCALE GENOMIC DNA]</scope>
    <source>
        <strain evidence="2">MP23</strain>
    </source>
</reference>
<name>A0A1B7KZK0_9ENTR</name>